<dbReference type="RefSeq" id="WP_280101761.1">
    <property type="nucleotide sequence ID" value="NZ_CP122979.1"/>
</dbReference>
<evidence type="ECO:0000313" key="2">
    <source>
        <dbReference type="Proteomes" id="UP001179842"/>
    </source>
</evidence>
<evidence type="ECO:0000313" key="1">
    <source>
        <dbReference type="EMBL" id="WGI36460.1"/>
    </source>
</evidence>
<accession>A0ABY8LT84</accession>
<proteinExistence type="predicted"/>
<keyword evidence="2" id="KW-1185">Reference proteome</keyword>
<reference evidence="1" key="1">
    <citation type="submission" date="2023-04" db="EMBL/GenBank/DDBJ databases">
        <title>Completed genome of Mycoplasma lagogenitalium type strain 12MS.</title>
        <authorList>
            <person name="Spergser J."/>
        </authorList>
    </citation>
    <scope>NUCLEOTIDE SEQUENCE</scope>
    <source>
        <strain evidence="1">12MS</strain>
    </source>
</reference>
<gene>
    <name evidence="1" type="ORF">QEG99_03275</name>
</gene>
<dbReference type="Proteomes" id="UP001179842">
    <property type="component" value="Chromosome"/>
</dbReference>
<sequence>MEFSLFSSSTGNPIKIKEAVELLKKFNNNEINFYDINHWNYGLLFFTFFYLYHYLTDEEVQELVDKNKVNQFFINNKNEWSKLITKPLITNMKNETRYDWLFKTYIKREFLNDW</sequence>
<name>A0ABY8LT84_9BACT</name>
<organism evidence="1 2">
    <name type="scientific">Mesomycoplasma lagogenitalium</name>
    <dbReference type="NCBI Taxonomy" id="171286"/>
    <lineage>
        <taxon>Bacteria</taxon>
        <taxon>Bacillati</taxon>
        <taxon>Mycoplasmatota</taxon>
        <taxon>Mycoplasmoidales</taxon>
        <taxon>Metamycoplasmataceae</taxon>
        <taxon>Mesomycoplasma</taxon>
    </lineage>
</organism>
<dbReference type="EMBL" id="CP122979">
    <property type="protein sequence ID" value="WGI36460.1"/>
    <property type="molecule type" value="Genomic_DNA"/>
</dbReference>
<protein>
    <submittedName>
        <fullName evidence="1">Uncharacterized protein</fullName>
    </submittedName>
</protein>